<gene>
    <name evidence="1" type="ORF">DWW18_13200</name>
</gene>
<dbReference type="EMBL" id="QRZA01000018">
    <property type="protein sequence ID" value="RGV32729.1"/>
    <property type="molecule type" value="Genomic_DNA"/>
</dbReference>
<organism evidence="1 2">
    <name type="scientific">Butyricimonas virosa</name>
    <dbReference type="NCBI Taxonomy" id="544645"/>
    <lineage>
        <taxon>Bacteria</taxon>
        <taxon>Pseudomonadati</taxon>
        <taxon>Bacteroidota</taxon>
        <taxon>Bacteroidia</taxon>
        <taxon>Bacteroidales</taxon>
        <taxon>Odoribacteraceae</taxon>
        <taxon>Butyricimonas</taxon>
    </lineage>
</organism>
<reference evidence="1 2" key="1">
    <citation type="submission" date="2018-08" db="EMBL/GenBank/DDBJ databases">
        <title>A genome reference for cultivated species of the human gut microbiota.</title>
        <authorList>
            <person name="Zou Y."/>
            <person name="Xue W."/>
            <person name="Luo G."/>
        </authorList>
    </citation>
    <scope>NUCLEOTIDE SEQUENCE [LARGE SCALE GENOMIC DNA]</scope>
    <source>
        <strain evidence="1 2">AF14-49</strain>
    </source>
</reference>
<name>A0A412WYI9_9BACT</name>
<dbReference type="SUPFAM" id="SSF56059">
    <property type="entry name" value="Glutathione synthetase ATP-binding domain-like"/>
    <property type="match status" value="1"/>
</dbReference>
<dbReference type="RefSeq" id="WP_118260894.1">
    <property type="nucleotide sequence ID" value="NZ_CALBWO010000058.1"/>
</dbReference>
<comment type="caution">
    <text evidence="1">The sequence shown here is derived from an EMBL/GenBank/DDBJ whole genome shotgun (WGS) entry which is preliminary data.</text>
</comment>
<proteinExistence type="predicted"/>
<sequence length="325" mass="38113">MKFSRVIKIIRGNKVTRTLAYPLDLICHHVLARITAAHPYRYPAHNHKWVYGRRMDLENPISLHEKIYWMLYCTDTSIWTELTDKVKVRSYIERMGYGNILNKVYATYDCLPDMNTLFTNAPRSFVVKTNHCGGGEGVYLVKNKDTVNKKRIYSGLKRVMRDKYGVRTGQPHYVGIKPQIIVERYLINEVDPTKALPDYKFFCFNGEPRLINLVGNRSIEEHTYLDHYYTMSWERIVYKEDESQDFPRPKSFDEMVQIARKLSSPFPFVRLDFYEVGGKPIFGEMTFTPGFDTFCGTYGDKILKLGNWVDLSGTKKIRELNPKFY</sequence>
<protein>
    <recommendedName>
        <fullName evidence="3">Glycosyl transferase</fullName>
    </recommendedName>
</protein>
<dbReference type="AlphaFoldDB" id="A0A412WYI9"/>
<dbReference type="InterPro" id="IPR029465">
    <property type="entry name" value="ATPgrasp_TupA"/>
</dbReference>
<dbReference type="Pfam" id="PF14305">
    <property type="entry name" value="ATPgrasp_TupA"/>
    <property type="match status" value="1"/>
</dbReference>
<evidence type="ECO:0000313" key="1">
    <source>
        <dbReference type="EMBL" id="RGV32729.1"/>
    </source>
</evidence>
<evidence type="ECO:0008006" key="3">
    <source>
        <dbReference type="Google" id="ProtNLM"/>
    </source>
</evidence>
<dbReference type="Proteomes" id="UP000283589">
    <property type="component" value="Unassembled WGS sequence"/>
</dbReference>
<accession>A0A412WYI9</accession>
<evidence type="ECO:0000313" key="2">
    <source>
        <dbReference type="Proteomes" id="UP000283589"/>
    </source>
</evidence>